<protein>
    <submittedName>
        <fullName evidence="1">Uncharacterized protein</fullName>
    </submittedName>
</protein>
<dbReference type="RefSeq" id="WP_161591220.1">
    <property type="nucleotide sequence ID" value="NZ_RPBY01000006.1"/>
</dbReference>
<evidence type="ECO:0000313" key="2">
    <source>
        <dbReference type="Proteomes" id="UP000778262"/>
    </source>
</evidence>
<reference evidence="1" key="1">
    <citation type="submission" date="2018-11" db="EMBL/GenBank/DDBJ databases">
        <title>Genomics analysis of Putative Virulence Factors on Adhesion and Cytotoxicity for Cronobacter spp.</title>
        <authorList>
            <person name="Cui J."/>
        </authorList>
    </citation>
    <scope>NUCLEOTIDE SEQUENCE</scope>
    <source>
        <strain evidence="1">SD69</strain>
    </source>
</reference>
<accession>A0A9Q4T923</accession>
<sequence>MKLSKNHLSEIIQHYGFIDCGQALTFLKYVCDEYPDEIDLTWIYGKINQCLRTHDNGSEYFNRLRRLMGHIEDAFRKDSAI</sequence>
<organism evidence="1 2">
    <name type="scientific">Cronobacter dublinensis</name>
    <dbReference type="NCBI Taxonomy" id="413497"/>
    <lineage>
        <taxon>Bacteria</taxon>
        <taxon>Pseudomonadati</taxon>
        <taxon>Pseudomonadota</taxon>
        <taxon>Gammaproteobacteria</taxon>
        <taxon>Enterobacterales</taxon>
        <taxon>Enterobacteriaceae</taxon>
        <taxon>Cronobacter</taxon>
    </lineage>
</organism>
<dbReference type="EMBL" id="RPBY01000006">
    <property type="protein sequence ID" value="NCH88972.1"/>
    <property type="molecule type" value="Genomic_DNA"/>
</dbReference>
<dbReference type="AlphaFoldDB" id="A0A9Q4T923"/>
<name>A0A9Q4T923_9ENTR</name>
<proteinExistence type="predicted"/>
<evidence type="ECO:0000313" key="1">
    <source>
        <dbReference type="EMBL" id="NCH88972.1"/>
    </source>
</evidence>
<comment type="caution">
    <text evidence="1">The sequence shown here is derived from an EMBL/GenBank/DDBJ whole genome shotgun (WGS) entry which is preliminary data.</text>
</comment>
<dbReference type="Proteomes" id="UP000778262">
    <property type="component" value="Unassembled WGS sequence"/>
</dbReference>
<gene>
    <name evidence="1" type="ORF">EHJ13_16255</name>
</gene>